<evidence type="ECO:0000256" key="5">
    <source>
        <dbReference type="ARBA" id="ARBA00023163"/>
    </source>
</evidence>
<sequence>MYAQSSNVRVLPMGTASKVINFRAPADKQDLIDRAVAISGVNRTEFILEAACDRAREVLADQTQFTLNAEQLQRFNALLDAPLEDNLALRRLLSTPAPWER</sequence>
<dbReference type="InterPro" id="IPR010985">
    <property type="entry name" value="Ribbon_hlx_hlx"/>
</dbReference>
<dbReference type="GO" id="GO:0003677">
    <property type="term" value="F:DNA binding"/>
    <property type="evidence" value="ECO:0007669"/>
    <property type="project" value="UniProtKB-KW"/>
</dbReference>
<dbReference type="SUPFAM" id="SSF47598">
    <property type="entry name" value="Ribbon-helix-helix"/>
    <property type="match status" value="1"/>
</dbReference>
<dbReference type="RefSeq" id="WP_343238107.1">
    <property type="nucleotide sequence ID" value="NZ_CP088000.1"/>
</dbReference>
<protein>
    <submittedName>
        <fullName evidence="7">Uncharacterized protein (DUF1778 family)</fullName>
    </submittedName>
</protein>
<dbReference type="PANTHER" id="PTHR35401">
    <property type="entry name" value="COPG FAMILY HELIX-TURN-HELIX PROTEIN-RELATED-RELATED"/>
    <property type="match status" value="1"/>
</dbReference>
<accession>A0AAP5E8N3</accession>
<organism evidence="7 8">
    <name type="scientific">Stenotrophomonas rhizophila</name>
    <dbReference type="NCBI Taxonomy" id="216778"/>
    <lineage>
        <taxon>Bacteria</taxon>
        <taxon>Pseudomonadati</taxon>
        <taxon>Pseudomonadota</taxon>
        <taxon>Gammaproteobacteria</taxon>
        <taxon>Lysobacterales</taxon>
        <taxon>Lysobacteraceae</taxon>
        <taxon>Stenotrophomonas</taxon>
    </lineage>
</organism>
<dbReference type="InterPro" id="IPR014795">
    <property type="entry name" value="TacA_1-like"/>
</dbReference>
<evidence type="ECO:0000256" key="3">
    <source>
        <dbReference type="ARBA" id="ARBA00023015"/>
    </source>
</evidence>
<keyword evidence="3" id="KW-0805">Transcription regulation</keyword>
<keyword evidence="1" id="KW-0678">Repressor</keyword>
<evidence type="ECO:0000313" key="8">
    <source>
        <dbReference type="Proteomes" id="UP001226084"/>
    </source>
</evidence>
<keyword evidence="4" id="KW-0238">DNA-binding</keyword>
<keyword evidence="5" id="KW-0804">Transcription</keyword>
<dbReference type="EMBL" id="JAUTAS010000001">
    <property type="protein sequence ID" value="MDQ1107207.1"/>
    <property type="molecule type" value="Genomic_DNA"/>
</dbReference>
<evidence type="ECO:0000256" key="4">
    <source>
        <dbReference type="ARBA" id="ARBA00023125"/>
    </source>
</evidence>
<comment type="similarity">
    <text evidence="6">Belongs to the TacA antitoxin family.</text>
</comment>
<comment type="caution">
    <text evidence="7">The sequence shown here is derived from an EMBL/GenBank/DDBJ whole genome shotgun (WGS) entry which is preliminary data.</text>
</comment>
<name>A0AAP5E8N3_9GAMM</name>
<dbReference type="GO" id="GO:0006355">
    <property type="term" value="P:regulation of DNA-templated transcription"/>
    <property type="evidence" value="ECO:0007669"/>
    <property type="project" value="InterPro"/>
</dbReference>
<proteinExistence type="inferred from homology"/>
<evidence type="ECO:0000256" key="6">
    <source>
        <dbReference type="ARBA" id="ARBA00049988"/>
    </source>
</evidence>
<dbReference type="Proteomes" id="UP001226084">
    <property type="component" value="Unassembled WGS sequence"/>
</dbReference>
<dbReference type="AlphaFoldDB" id="A0AAP5E8N3"/>
<evidence type="ECO:0000256" key="1">
    <source>
        <dbReference type="ARBA" id="ARBA00022491"/>
    </source>
</evidence>
<gene>
    <name evidence="7" type="ORF">QE424_000366</name>
</gene>
<reference evidence="7" key="1">
    <citation type="submission" date="2023-07" db="EMBL/GenBank/DDBJ databases">
        <title>Functional and genomic diversity of the sorghum phyllosphere microbiome.</title>
        <authorList>
            <person name="Shade A."/>
        </authorList>
    </citation>
    <scope>NUCLEOTIDE SEQUENCE</scope>
    <source>
        <strain evidence="7">SORGH_AS_0457</strain>
    </source>
</reference>
<evidence type="ECO:0000313" key="7">
    <source>
        <dbReference type="EMBL" id="MDQ1107207.1"/>
    </source>
</evidence>
<dbReference type="Pfam" id="PF08681">
    <property type="entry name" value="TacA1"/>
    <property type="match status" value="1"/>
</dbReference>
<evidence type="ECO:0000256" key="2">
    <source>
        <dbReference type="ARBA" id="ARBA00022649"/>
    </source>
</evidence>
<keyword evidence="2" id="KW-1277">Toxin-antitoxin system</keyword>
<dbReference type="PANTHER" id="PTHR35401:SF1">
    <property type="entry name" value="CYTOPLASMIC PROTEIN"/>
    <property type="match status" value="1"/>
</dbReference>
<dbReference type="Gene3D" id="1.20.5.780">
    <property type="entry name" value="Single helix bin"/>
    <property type="match status" value="1"/>
</dbReference>